<evidence type="ECO:0008006" key="4">
    <source>
        <dbReference type="Google" id="ProtNLM"/>
    </source>
</evidence>
<evidence type="ECO:0000313" key="3">
    <source>
        <dbReference type="Proteomes" id="UP000011135"/>
    </source>
</evidence>
<keyword evidence="1" id="KW-0812">Transmembrane</keyword>
<dbReference type="Proteomes" id="UP000011135">
    <property type="component" value="Unassembled WGS sequence"/>
</dbReference>
<protein>
    <recommendedName>
        <fullName evidence="4">MetS family NSS transporter small subunit</fullName>
    </recommendedName>
</protein>
<organism evidence="2 3">
    <name type="scientific">Fulvivirga imtechensis AK7</name>
    <dbReference type="NCBI Taxonomy" id="1237149"/>
    <lineage>
        <taxon>Bacteria</taxon>
        <taxon>Pseudomonadati</taxon>
        <taxon>Bacteroidota</taxon>
        <taxon>Cytophagia</taxon>
        <taxon>Cytophagales</taxon>
        <taxon>Fulvivirgaceae</taxon>
        <taxon>Fulvivirga</taxon>
    </lineage>
</organism>
<dbReference type="NCBIfam" id="NF033493">
    <property type="entry name" value="MetS_like_NSS"/>
    <property type="match status" value="1"/>
</dbReference>
<accession>L8JMW9</accession>
<evidence type="ECO:0000313" key="2">
    <source>
        <dbReference type="EMBL" id="ELR70256.1"/>
    </source>
</evidence>
<keyword evidence="1" id="KW-0472">Membrane</keyword>
<dbReference type="RefSeq" id="WP_009581352.1">
    <property type="nucleotide sequence ID" value="NZ_AMZN01000055.1"/>
</dbReference>
<dbReference type="OrthoDB" id="983068at2"/>
<proteinExistence type="predicted"/>
<evidence type="ECO:0000256" key="1">
    <source>
        <dbReference type="SAM" id="Phobius"/>
    </source>
</evidence>
<dbReference type="STRING" id="1237149.C900_03941"/>
<dbReference type="EMBL" id="AMZN01000055">
    <property type="protein sequence ID" value="ELR70256.1"/>
    <property type="molecule type" value="Genomic_DNA"/>
</dbReference>
<keyword evidence="3" id="KW-1185">Reference proteome</keyword>
<dbReference type="AlphaFoldDB" id="L8JMW9"/>
<keyword evidence="1" id="KW-1133">Transmembrane helix</keyword>
<gene>
    <name evidence="2" type="ORF">C900_03941</name>
</gene>
<sequence length="40" mass="4334">MSTAAIISMILIVGTVVGGFIYFLGLAMKRESSRKKEVSE</sequence>
<reference evidence="2 3" key="1">
    <citation type="submission" date="2012-12" db="EMBL/GenBank/DDBJ databases">
        <title>Genome assembly of Fulvivirga imtechensis AK7.</title>
        <authorList>
            <person name="Nupur N."/>
            <person name="Khatri I."/>
            <person name="Kumar R."/>
            <person name="Subramanian S."/>
            <person name="Pinnaka A."/>
        </authorList>
    </citation>
    <scope>NUCLEOTIDE SEQUENCE [LARGE SCALE GENOMIC DNA]</scope>
    <source>
        <strain evidence="2 3">AK7</strain>
    </source>
</reference>
<feature type="transmembrane region" description="Helical" evidence="1">
    <location>
        <begin position="6"/>
        <end position="27"/>
    </location>
</feature>
<comment type="caution">
    <text evidence="2">The sequence shown here is derived from an EMBL/GenBank/DDBJ whole genome shotgun (WGS) entry which is preliminary data.</text>
</comment>
<name>L8JMW9_9BACT</name>